<proteinExistence type="inferred from homology"/>
<keyword evidence="4 7" id="KW-0812">Transmembrane</keyword>
<evidence type="ECO:0000256" key="4">
    <source>
        <dbReference type="ARBA" id="ARBA00022692"/>
    </source>
</evidence>
<evidence type="ECO:0000259" key="8">
    <source>
        <dbReference type="Pfam" id="PF04239"/>
    </source>
</evidence>
<evidence type="ECO:0000313" key="9">
    <source>
        <dbReference type="EMBL" id="TLU71676.1"/>
    </source>
</evidence>
<evidence type="ECO:0000256" key="1">
    <source>
        <dbReference type="ARBA" id="ARBA00004651"/>
    </source>
</evidence>
<dbReference type="InterPro" id="IPR007353">
    <property type="entry name" value="DUF421"/>
</dbReference>
<keyword evidence="10" id="KW-1185">Reference proteome</keyword>
<evidence type="ECO:0000256" key="2">
    <source>
        <dbReference type="ARBA" id="ARBA00006448"/>
    </source>
</evidence>
<feature type="transmembrane region" description="Helical" evidence="7">
    <location>
        <begin position="29"/>
        <end position="50"/>
    </location>
</feature>
<comment type="similarity">
    <text evidence="2">Belongs to the UPF0702 family.</text>
</comment>
<evidence type="ECO:0000256" key="5">
    <source>
        <dbReference type="ARBA" id="ARBA00022989"/>
    </source>
</evidence>
<dbReference type="Gene3D" id="3.30.240.20">
    <property type="entry name" value="bsu07140 like domains"/>
    <property type="match status" value="1"/>
</dbReference>
<comment type="subcellular location">
    <subcellularLocation>
        <location evidence="1">Cell membrane</location>
        <topology evidence="1">Multi-pass membrane protein</topology>
    </subcellularLocation>
</comment>
<dbReference type="AlphaFoldDB" id="A0A5R9J8I2"/>
<dbReference type="Pfam" id="PF04239">
    <property type="entry name" value="DUF421"/>
    <property type="match status" value="1"/>
</dbReference>
<keyword evidence="6 7" id="KW-0472">Membrane</keyword>
<feature type="transmembrane region" description="Helical" evidence="7">
    <location>
        <begin position="56"/>
        <end position="75"/>
    </location>
</feature>
<reference evidence="9 10" key="1">
    <citation type="submission" date="2019-05" db="EMBL/GenBank/DDBJ databases">
        <authorList>
            <person name="Pankratov T."/>
            <person name="Grouzdev D."/>
        </authorList>
    </citation>
    <scope>NUCLEOTIDE SEQUENCE [LARGE SCALE GENOMIC DNA]</scope>
    <source>
        <strain evidence="9 10">KEBCLARHB70R</strain>
    </source>
</reference>
<keyword evidence="5 7" id="KW-1133">Transmembrane helix</keyword>
<evidence type="ECO:0000313" key="10">
    <source>
        <dbReference type="Proteomes" id="UP000305654"/>
    </source>
</evidence>
<protein>
    <submittedName>
        <fullName evidence="9">DUF421 domain-containing protein</fullName>
    </submittedName>
</protein>
<evidence type="ECO:0000256" key="3">
    <source>
        <dbReference type="ARBA" id="ARBA00022475"/>
    </source>
</evidence>
<keyword evidence="3" id="KW-1003">Cell membrane</keyword>
<dbReference type="InterPro" id="IPR023090">
    <property type="entry name" value="UPF0702_alpha/beta_dom_sf"/>
</dbReference>
<gene>
    <name evidence="9" type="ORF">FE263_14485</name>
</gene>
<feature type="domain" description="YetF C-terminal" evidence="8">
    <location>
        <begin position="79"/>
        <end position="147"/>
    </location>
</feature>
<dbReference type="OrthoDB" id="9793799at2"/>
<dbReference type="PANTHER" id="PTHR34582:SF6">
    <property type="entry name" value="UPF0702 TRANSMEMBRANE PROTEIN YCAP"/>
    <property type="match status" value="1"/>
</dbReference>
<feature type="transmembrane region" description="Helical" evidence="7">
    <location>
        <begin position="6"/>
        <end position="22"/>
    </location>
</feature>
<evidence type="ECO:0000256" key="6">
    <source>
        <dbReference type="ARBA" id="ARBA00023136"/>
    </source>
</evidence>
<evidence type="ECO:0000256" key="7">
    <source>
        <dbReference type="SAM" id="Phobius"/>
    </source>
</evidence>
<sequence>MSVVIRAAIAYWTLLIAVRLIGRRTVSQLAPFDLIVLFLFAGITITAVIGEDHSFVASYSAICTIGLMHILVSILKGRYDSFGRLVDGTPVVVFERGRWHENRMKRLRVQRPDVMSAARQRGLQRLDQIKYAVVERDGKVSVIEQEEPPA</sequence>
<dbReference type="Proteomes" id="UP000305654">
    <property type="component" value="Unassembled WGS sequence"/>
</dbReference>
<dbReference type="PANTHER" id="PTHR34582">
    <property type="entry name" value="UPF0702 TRANSMEMBRANE PROTEIN YCAP"/>
    <property type="match status" value="1"/>
</dbReference>
<name>A0A5R9J8I2_9PROT</name>
<dbReference type="GO" id="GO:0005886">
    <property type="term" value="C:plasma membrane"/>
    <property type="evidence" value="ECO:0007669"/>
    <property type="project" value="UniProtKB-SubCell"/>
</dbReference>
<comment type="caution">
    <text evidence="9">The sequence shown here is derived from an EMBL/GenBank/DDBJ whole genome shotgun (WGS) entry which is preliminary data.</text>
</comment>
<dbReference type="EMBL" id="VCDI01000005">
    <property type="protein sequence ID" value="TLU71676.1"/>
    <property type="molecule type" value="Genomic_DNA"/>
</dbReference>
<accession>A0A5R9J8I2</accession>
<organism evidence="9 10">
    <name type="scientific">Lichenicoccus roseus</name>
    <dbReference type="NCBI Taxonomy" id="2683649"/>
    <lineage>
        <taxon>Bacteria</taxon>
        <taxon>Pseudomonadati</taxon>
        <taxon>Pseudomonadota</taxon>
        <taxon>Alphaproteobacteria</taxon>
        <taxon>Acetobacterales</taxon>
        <taxon>Acetobacteraceae</taxon>
        <taxon>Lichenicoccus</taxon>
    </lineage>
</organism>